<proteinExistence type="predicted"/>
<sequence>MKKKQTVIGSYKTEDEVIKVIKRLITDGYLKDEITLFTNQKRMNSLDNPEDIDIAEPNMSDPKESHEDDKNFWQSIKDAFKIREDHHFDDPNYTADNELLYRYRDNLIAGEIVIVVNNFNADRSGSTNSTTSQ</sequence>
<evidence type="ECO:0000313" key="3">
    <source>
        <dbReference type="Proteomes" id="UP000199589"/>
    </source>
</evidence>
<dbReference type="EMBL" id="FOSJ01000062">
    <property type="protein sequence ID" value="SFK63730.1"/>
    <property type="molecule type" value="Genomic_DNA"/>
</dbReference>
<evidence type="ECO:0000313" key="2">
    <source>
        <dbReference type="EMBL" id="SFK63730.1"/>
    </source>
</evidence>
<gene>
    <name evidence="2" type="ORF">SAMN04488569_10622</name>
</gene>
<feature type="region of interest" description="Disordered" evidence="1">
    <location>
        <begin position="46"/>
        <end position="69"/>
    </location>
</feature>
<reference evidence="3" key="1">
    <citation type="submission" date="2016-10" db="EMBL/GenBank/DDBJ databases">
        <authorList>
            <person name="Varghese N."/>
            <person name="Submissions S."/>
        </authorList>
    </citation>
    <scope>NUCLEOTIDE SEQUENCE [LARGE SCALE GENOMIC DNA]</scope>
    <source>
        <strain evidence="3">DSM 16108</strain>
    </source>
</reference>
<organism evidence="2 3">
    <name type="scientific">Marinilactibacillus piezotolerans</name>
    <dbReference type="NCBI Taxonomy" id="258723"/>
    <lineage>
        <taxon>Bacteria</taxon>
        <taxon>Bacillati</taxon>
        <taxon>Bacillota</taxon>
        <taxon>Bacilli</taxon>
        <taxon>Lactobacillales</taxon>
        <taxon>Carnobacteriaceae</taxon>
        <taxon>Marinilactibacillus</taxon>
    </lineage>
</organism>
<name>A0A1I4B5T9_9LACT</name>
<evidence type="ECO:0000256" key="1">
    <source>
        <dbReference type="SAM" id="MobiDB-lite"/>
    </source>
</evidence>
<dbReference type="AlphaFoldDB" id="A0A1I4B5T9"/>
<dbReference type="Proteomes" id="UP000199589">
    <property type="component" value="Unassembled WGS sequence"/>
</dbReference>
<keyword evidence="3" id="KW-1185">Reference proteome</keyword>
<protein>
    <submittedName>
        <fullName evidence="2">Heat induced stress protein YflT</fullName>
    </submittedName>
</protein>
<accession>A0A1I4B5T9</accession>
<dbReference type="OrthoDB" id="2165629at2"/>
<dbReference type="RefSeq" id="WP_091898540.1">
    <property type="nucleotide sequence ID" value="NZ_FOSJ01000062.1"/>
</dbReference>